<evidence type="ECO:0000313" key="2">
    <source>
        <dbReference type="EMBL" id="BCS26356.1"/>
    </source>
</evidence>
<accession>A0A7R7XRD5</accession>
<feature type="compositionally biased region" description="Low complexity" evidence="1">
    <location>
        <begin position="278"/>
        <end position="298"/>
    </location>
</feature>
<feature type="region of interest" description="Disordered" evidence="1">
    <location>
        <begin position="1"/>
        <end position="20"/>
    </location>
</feature>
<feature type="compositionally biased region" description="Acidic residues" evidence="1">
    <location>
        <begin position="570"/>
        <end position="592"/>
    </location>
</feature>
<name>A0A7R7XRD5_9EURO</name>
<feature type="compositionally biased region" description="Acidic residues" evidence="1">
    <location>
        <begin position="693"/>
        <end position="702"/>
    </location>
</feature>
<dbReference type="Proteomes" id="UP000654913">
    <property type="component" value="Chromosome 5"/>
</dbReference>
<evidence type="ECO:0000256" key="1">
    <source>
        <dbReference type="SAM" id="MobiDB-lite"/>
    </source>
</evidence>
<feature type="compositionally biased region" description="Low complexity" evidence="1">
    <location>
        <begin position="593"/>
        <end position="603"/>
    </location>
</feature>
<dbReference type="EMBL" id="AP024447">
    <property type="protein sequence ID" value="BCS26356.1"/>
    <property type="molecule type" value="Genomic_DNA"/>
</dbReference>
<feature type="region of interest" description="Disordered" evidence="1">
    <location>
        <begin position="551"/>
        <end position="712"/>
    </location>
</feature>
<evidence type="ECO:0008006" key="4">
    <source>
        <dbReference type="Google" id="ProtNLM"/>
    </source>
</evidence>
<dbReference type="PANTHER" id="PTHR23242">
    <property type="entry name" value="TRANSCRIPTION FACTOR HOXA13"/>
    <property type="match status" value="1"/>
</dbReference>
<reference evidence="2" key="2">
    <citation type="submission" date="2021-02" db="EMBL/GenBank/DDBJ databases">
        <title>Aspergillus puulaauensis MK2 genome sequence.</title>
        <authorList>
            <person name="Futagami T."/>
            <person name="Mori K."/>
            <person name="Kadooka C."/>
            <person name="Tanaka T."/>
        </authorList>
    </citation>
    <scope>NUCLEOTIDE SEQUENCE</scope>
    <source>
        <strain evidence="2">MK2</strain>
    </source>
</reference>
<dbReference type="AlphaFoldDB" id="A0A7R7XRD5"/>
<dbReference type="GeneID" id="64976361"/>
<feature type="region of interest" description="Disordered" evidence="1">
    <location>
        <begin position="753"/>
        <end position="799"/>
    </location>
</feature>
<sequence>MASSNSKVADSNDRVVLTPERSSPRKTGRIRWTVGLLVRLCIWYFLLTPFFRCPSQTSELTESSPRICKPYLVAKSYVEPHVAPYYHTHAAPYVDAARPYVHVLNEKVYTPASNIARRGYEAYGAPTLDRAQFYGQQQWDAKVVPHIQTAKGKASDWYKLQVAPHVEYATITVSPYYHKVHGAYWTTLNGYILPFAAKYQPFIGKTYTSGQEILTTQVMPHAQSAWSSTLSFINYSFWPKVSSLYSENVEPQLVKIGQRLASYREGSRLRTVADEVESSAGYSSTSSPTSVKASTTVAPTQSSVPEIPTPSLSPAELAAQLRKRITSDLTTWKEKFASASEKGVASLEGRVVEIVHTYLAGGAQSDGDKLVAALENAVEDQTTAIKRHISALTESLPFADAPEEEAAAIEELLKEIRNSAVSIRDRAHVIREWHVSFEEGLIRQVSAAVNSTLAVLDNVRDLGLQEIGMRWAWMDGVTYKDWEDYHALKEEFEDWKGKFREIGLQHARIESAKDTADEALSRGMDVAEAAAKELARLKEVGRWKIAAREVSEDFDTRSEPPPPLPKPASAEEEIPAAQDEDQEVLSEAEEPTADANDTAGDANADVDRESPELDNTEKSTESQDAGSDDESFVDDKAEPDVVYKQESTNDDNQDNAGAPESNEEADVELNKGSFGAAASVIPEEAADSGYDTDNLDQDEIVESEATKLSEAVDAEVYNTAPAASQESQSIEDLLSHILGDANSDFAEKVLERLNAMNPNAKPNQDSASWPNGKVDADAETPEQPQAADTNEDQSARNDL</sequence>
<evidence type="ECO:0000313" key="3">
    <source>
        <dbReference type="Proteomes" id="UP000654913"/>
    </source>
</evidence>
<dbReference type="RefSeq" id="XP_041558550.1">
    <property type="nucleotide sequence ID" value="XM_041706134.1"/>
</dbReference>
<feature type="compositionally biased region" description="Polar residues" evidence="1">
    <location>
        <begin position="756"/>
        <end position="769"/>
    </location>
</feature>
<feature type="region of interest" description="Disordered" evidence="1">
    <location>
        <begin position="274"/>
        <end position="311"/>
    </location>
</feature>
<dbReference type="OrthoDB" id="3260408at2759"/>
<reference evidence="2" key="1">
    <citation type="submission" date="2021-01" db="EMBL/GenBank/DDBJ databases">
        <authorList>
            <consortium name="Aspergillus puulaauensis MK2 genome sequencing consortium"/>
            <person name="Kazuki M."/>
            <person name="Futagami T."/>
        </authorList>
    </citation>
    <scope>NUCLEOTIDE SEQUENCE</scope>
    <source>
        <strain evidence="2">MK2</strain>
    </source>
</reference>
<dbReference type="PANTHER" id="PTHR23242:SF9">
    <property type="entry name" value="TRANSCRIPTION FACTOR HOXA13"/>
    <property type="match status" value="1"/>
</dbReference>
<proteinExistence type="predicted"/>
<gene>
    <name evidence="2" type="ORF">APUU_51067S</name>
</gene>
<organism evidence="2 3">
    <name type="scientific">Aspergillus puulaauensis</name>
    <dbReference type="NCBI Taxonomy" id="1220207"/>
    <lineage>
        <taxon>Eukaryota</taxon>
        <taxon>Fungi</taxon>
        <taxon>Dikarya</taxon>
        <taxon>Ascomycota</taxon>
        <taxon>Pezizomycotina</taxon>
        <taxon>Eurotiomycetes</taxon>
        <taxon>Eurotiomycetidae</taxon>
        <taxon>Eurotiales</taxon>
        <taxon>Aspergillaceae</taxon>
        <taxon>Aspergillus</taxon>
    </lineage>
</organism>
<feature type="compositionally biased region" description="Basic and acidic residues" evidence="1">
    <location>
        <begin position="633"/>
        <end position="643"/>
    </location>
</feature>
<dbReference type="KEGG" id="apuu:APUU_51067S"/>
<feature type="compositionally biased region" description="Basic and acidic residues" evidence="1">
    <location>
        <begin position="605"/>
        <end position="621"/>
    </location>
</feature>
<keyword evidence="3" id="KW-1185">Reference proteome</keyword>
<protein>
    <recommendedName>
        <fullName evidence="4">Transcription factor hoxa13</fullName>
    </recommendedName>
</protein>